<dbReference type="GO" id="GO:0005737">
    <property type="term" value="C:cytoplasm"/>
    <property type="evidence" value="ECO:0007669"/>
    <property type="project" value="TreeGrafter"/>
</dbReference>
<protein>
    <recommendedName>
        <fullName evidence="2">Amidohydrolase-related domain-containing protein</fullName>
    </recommendedName>
</protein>
<accession>A0A3N0IX09</accession>
<dbReference type="PANTHER" id="PTHR21240:SF28">
    <property type="entry name" value="ISO-OROTATE DECARBOXYLASE (EUROFUNG)"/>
    <property type="match status" value="1"/>
</dbReference>
<dbReference type="InterPro" id="IPR032466">
    <property type="entry name" value="Metal_Hydrolase"/>
</dbReference>
<name>A0A3N0IX09_9ACTN</name>
<dbReference type="GO" id="GO:0019748">
    <property type="term" value="P:secondary metabolic process"/>
    <property type="evidence" value="ECO:0007669"/>
    <property type="project" value="TreeGrafter"/>
</dbReference>
<evidence type="ECO:0000313" key="4">
    <source>
        <dbReference type="EMBL" id="RNM41457.1"/>
    </source>
</evidence>
<comment type="caution">
    <text evidence="4">The sequence shown here is derived from an EMBL/GenBank/DDBJ whole genome shotgun (WGS) entry which is preliminary data.</text>
</comment>
<evidence type="ECO:0000313" key="6">
    <source>
        <dbReference type="Proteomes" id="UP000270112"/>
    </source>
</evidence>
<reference evidence="4" key="3">
    <citation type="journal article" date="2019" name="Microbiol. Resour. Announc.">
        <title>Draft Genome Sequences of Type Strains of Gordonibacter faecihominis, Paraeggerthella hongkongensis, Parvibacter caecicola,Slackia equolifaciens, Slackia faecicanis, and Slackia isoflavoniconvertens.</title>
        <authorList>
            <person name="Danylec N."/>
            <person name="Stoll D.A."/>
            <person name="Dotsch A."/>
            <person name="Huch M."/>
        </authorList>
    </citation>
    <scope>NUCLEOTIDE SEQUENCE</scope>
    <source>
        <strain evidence="4">DSM 16107</strain>
    </source>
</reference>
<evidence type="ECO:0000259" key="2">
    <source>
        <dbReference type="Pfam" id="PF04909"/>
    </source>
</evidence>
<evidence type="ECO:0000256" key="1">
    <source>
        <dbReference type="ARBA" id="ARBA00023239"/>
    </source>
</evidence>
<reference evidence="3 5" key="1">
    <citation type="journal article" date="2018" name="Elife">
        <title>Discovery and characterization of a prevalent human gut bacterial enzyme sufficient for the inactivation of a family of plant toxins.</title>
        <authorList>
            <person name="Koppel N."/>
            <person name="Bisanz J.E."/>
            <person name="Pandelia M.E."/>
            <person name="Turnbaugh P.J."/>
            <person name="Balskus E.P."/>
        </authorList>
    </citation>
    <scope>NUCLEOTIDE SEQUENCE [LARGE SCALE GENOMIC DNA]</scope>
    <source>
        <strain evidence="3 5">DSM 16107</strain>
    </source>
</reference>
<evidence type="ECO:0000313" key="3">
    <source>
        <dbReference type="EMBL" id="RDB68974.1"/>
    </source>
</evidence>
<dbReference type="GO" id="GO:0016787">
    <property type="term" value="F:hydrolase activity"/>
    <property type="evidence" value="ECO:0007669"/>
    <property type="project" value="InterPro"/>
</dbReference>
<dbReference type="SUPFAM" id="SSF51556">
    <property type="entry name" value="Metallo-dependent hydrolases"/>
    <property type="match status" value="1"/>
</dbReference>
<reference evidence="6" key="2">
    <citation type="submission" date="2018-05" db="EMBL/GenBank/DDBJ databases">
        <title>Genome Sequencing of selected type strains of the family Eggerthellaceae.</title>
        <authorList>
            <person name="Danylec N."/>
            <person name="Stoll D.A."/>
            <person name="Doetsch A."/>
            <person name="Huch M."/>
        </authorList>
    </citation>
    <scope>NUCLEOTIDE SEQUENCE [LARGE SCALE GENOMIC DNA]</scope>
    <source>
        <strain evidence="6">DSM 16107</strain>
    </source>
</reference>
<dbReference type="GO" id="GO:0016831">
    <property type="term" value="F:carboxy-lyase activity"/>
    <property type="evidence" value="ECO:0007669"/>
    <property type="project" value="InterPro"/>
</dbReference>
<dbReference type="InterPro" id="IPR006680">
    <property type="entry name" value="Amidohydro-rel"/>
</dbReference>
<dbReference type="Proteomes" id="UP000270112">
    <property type="component" value="Unassembled WGS sequence"/>
</dbReference>
<dbReference type="AlphaFoldDB" id="A0A3N0IX09"/>
<dbReference type="Proteomes" id="UP000253817">
    <property type="component" value="Unassembled WGS sequence"/>
</dbReference>
<dbReference type="Gene3D" id="3.20.20.140">
    <property type="entry name" value="Metal-dependent hydrolases"/>
    <property type="match status" value="1"/>
</dbReference>
<dbReference type="EMBL" id="QICC01000036">
    <property type="protein sequence ID" value="RNM41457.1"/>
    <property type="molecule type" value="Genomic_DNA"/>
</dbReference>
<dbReference type="Pfam" id="PF04909">
    <property type="entry name" value="Amidohydro_2"/>
    <property type="match status" value="1"/>
</dbReference>
<gene>
    <name evidence="3" type="ORF">C1876_08465</name>
    <name evidence="4" type="ORF">DMP09_09630</name>
</gene>
<evidence type="ECO:0000313" key="5">
    <source>
        <dbReference type="Proteomes" id="UP000253817"/>
    </source>
</evidence>
<feature type="domain" description="Amidohydrolase-related" evidence="2">
    <location>
        <begin position="112"/>
        <end position="313"/>
    </location>
</feature>
<dbReference type="PANTHER" id="PTHR21240">
    <property type="entry name" value="2-AMINO-3-CARBOXYLMUCONATE-6-SEMIALDEHYDE DECARBOXYLASE"/>
    <property type="match status" value="1"/>
</dbReference>
<sequence>MRETRSIMHQIIDCHSHLGDIFAYEKNVVYKGDVPIDPSQHDPFASYSEGGFKGAFLDPDNPEQVKNVIDMTAAVSYANTLSKLSRDLDESHVDYVCLYPVAPFITFEDYRVAALVEPRIIPFTSADWRIEDGRAIGSQLLADAAQGARGLKIHPILQNVSLRDPRVEEAVALWAETGLPVVSHCGVNSYYPDDSPEAATQNPAYGNLEDFMYLVERLPQVKFIAAHAGGLTGGEAETLAAHLGGAENLWVDTTFRSAEEMRMLVELFGEDRVLFGVDRPFGGTRAAVKTAFEAFGEGTELSEKVMYANMAKLIGMA</sequence>
<keyword evidence="5" id="KW-1185">Reference proteome</keyword>
<organism evidence="4 6">
    <name type="scientific">Eggerthella sinensis</name>
    <dbReference type="NCBI Taxonomy" id="242230"/>
    <lineage>
        <taxon>Bacteria</taxon>
        <taxon>Bacillati</taxon>
        <taxon>Actinomycetota</taxon>
        <taxon>Coriobacteriia</taxon>
        <taxon>Eggerthellales</taxon>
        <taxon>Eggerthellaceae</taxon>
        <taxon>Eggerthella</taxon>
    </lineage>
</organism>
<keyword evidence="1" id="KW-0456">Lyase</keyword>
<proteinExistence type="predicted"/>
<dbReference type="EMBL" id="PPTT01000012">
    <property type="protein sequence ID" value="RDB68974.1"/>
    <property type="molecule type" value="Genomic_DNA"/>
</dbReference>
<dbReference type="InterPro" id="IPR032465">
    <property type="entry name" value="ACMSD"/>
</dbReference>